<dbReference type="InterPro" id="IPR002110">
    <property type="entry name" value="Ankyrin_rpt"/>
</dbReference>
<accession>A0AAD5S494</accession>
<dbReference type="AlphaFoldDB" id="A0AAD5S494"/>
<feature type="non-terminal residue" evidence="2">
    <location>
        <position position="1"/>
    </location>
</feature>
<protein>
    <submittedName>
        <fullName evidence="2">Uncharacterized protein</fullName>
    </submittedName>
</protein>
<dbReference type="SUPFAM" id="SSF48403">
    <property type="entry name" value="Ankyrin repeat"/>
    <property type="match status" value="1"/>
</dbReference>
<keyword evidence="1" id="KW-0040">ANK repeat</keyword>
<gene>
    <name evidence="2" type="ORF">HK097_001668</name>
</gene>
<evidence type="ECO:0000256" key="1">
    <source>
        <dbReference type="PROSITE-ProRule" id="PRU00023"/>
    </source>
</evidence>
<reference evidence="2" key="1">
    <citation type="submission" date="2020-05" db="EMBL/GenBank/DDBJ databases">
        <title>Phylogenomic resolution of chytrid fungi.</title>
        <authorList>
            <person name="Stajich J.E."/>
            <person name="Amses K."/>
            <person name="Simmons R."/>
            <person name="Seto K."/>
            <person name="Myers J."/>
            <person name="Bonds A."/>
            <person name="Quandt C.A."/>
            <person name="Barry K."/>
            <person name="Liu P."/>
            <person name="Grigoriev I."/>
            <person name="Longcore J.E."/>
            <person name="James T.Y."/>
        </authorList>
    </citation>
    <scope>NUCLEOTIDE SEQUENCE</scope>
    <source>
        <strain evidence="2">JEL0318</strain>
    </source>
</reference>
<name>A0AAD5S494_9FUNG</name>
<dbReference type="PROSITE" id="PS50088">
    <property type="entry name" value="ANK_REPEAT"/>
    <property type="match status" value="1"/>
</dbReference>
<dbReference type="InterPro" id="IPR036770">
    <property type="entry name" value="Ankyrin_rpt-contain_sf"/>
</dbReference>
<dbReference type="EMBL" id="JADGJD010001339">
    <property type="protein sequence ID" value="KAJ3043728.1"/>
    <property type="molecule type" value="Genomic_DNA"/>
</dbReference>
<sequence length="415" mass="47382">MRFLVSPNTTPNDIRFQTLLTSLTTIALPVPPLSIYIRGLCTALEDIPEKLPLLNTLTTTFFGISAPMWRVIMKPTDEVWSIHNQFESLLQLLDASQSDESIMQMILQPATKATVTMGLGNAFCKGDTLLHWWVLNCHVAMHSDEEDLIQKRAEVIVKCFQLLPPQLLNLPNDHGVTPLMIASLRAPTVFLDLLLQVGPDAHLSDFTGRTAWDYVDYEGDDEEEVEGILRTHCKDLTLTNRKSRDNGFPKYLHFNLQQGLARKWFGLMNGNEQHLFTAYYEVPRREEWDVGDLMDFVRMNGEWDDVMWQREAWVVVDERARPLEGLPFDLAAPTPLQKSLQTRVRIHEPSDPPVPVFELFTHPGMDVYTYSRIRKAFVVYLEDWDFEENKAMGGVVIACVYDKEDEEAGEILGAG</sequence>
<keyword evidence="3" id="KW-1185">Reference proteome</keyword>
<organism evidence="2 3">
    <name type="scientific">Rhizophlyctis rosea</name>
    <dbReference type="NCBI Taxonomy" id="64517"/>
    <lineage>
        <taxon>Eukaryota</taxon>
        <taxon>Fungi</taxon>
        <taxon>Fungi incertae sedis</taxon>
        <taxon>Chytridiomycota</taxon>
        <taxon>Chytridiomycota incertae sedis</taxon>
        <taxon>Chytridiomycetes</taxon>
        <taxon>Rhizophlyctidales</taxon>
        <taxon>Rhizophlyctidaceae</taxon>
        <taxon>Rhizophlyctis</taxon>
    </lineage>
</organism>
<dbReference type="Gene3D" id="1.25.40.20">
    <property type="entry name" value="Ankyrin repeat-containing domain"/>
    <property type="match status" value="1"/>
</dbReference>
<dbReference type="Proteomes" id="UP001212841">
    <property type="component" value="Unassembled WGS sequence"/>
</dbReference>
<evidence type="ECO:0000313" key="2">
    <source>
        <dbReference type="EMBL" id="KAJ3043728.1"/>
    </source>
</evidence>
<proteinExistence type="predicted"/>
<evidence type="ECO:0000313" key="3">
    <source>
        <dbReference type="Proteomes" id="UP001212841"/>
    </source>
</evidence>
<comment type="caution">
    <text evidence="2">The sequence shown here is derived from an EMBL/GenBank/DDBJ whole genome shotgun (WGS) entry which is preliminary data.</text>
</comment>
<feature type="repeat" description="ANK" evidence="1">
    <location>
        <begin position="174"/>
        <end position="206"/>
    </location>
</feature>